<dbReference type="SMART" id="SM00388">
    <property type="entry name" value="HisKA"/>
    <property type="match status" value="1"/>
</dbReference>
<reference evidence="8" key="1">
    <citation type="journal article" date="2021" name="BMC Genomics">
        <title>Chromosome-level genome assembly and manually-curated proteome of model necrotroph Parastagonospora nodorum Sn15 reveals a genome-wide trove of candidate effector homologs, and redundancy of virulence-related functions within an accessory chromosome.</title>
        <authorList>
            <person name="Bertazzoni S."/>
            <person name="Jones D.A.B."/>
            <person name="Phan H.T."/>
            <person name="Tan K.-C."/>
            <person name="Hane J.K."/>
        </authorList>
    </citation>
    <scope>NUCLEOTIDE SEQUENCE [LARGE SCALE GENOMIC DNA]</scope>
    <source>
        <strain evidence="8">SN15 / ATCC MYA-4574 / FGSC 10173)</strain>
    </source>
</reference>
<dbReference type="InterPro" id="IPR036097">
    <property type="entry name" value="HisK_dim/P_sf"/>
</dbReference>
<dbReference type="InterPro" id="IPR004358">
    <property type="entry name" value="Sig_transdc_His_kin-like_C"/>
</dbReference>
<dbReference type="PRINTS" id="PR00344">
    <property type="entry name" value="BCTRLSENSOR"/>
</dbReference>
<dbReference type="CDD" id="cd17546">
    <property type="entry name" value="REC_hyHK_CKI1_RcsC-like"/>
    <property type="match status" value="1"/>
</dbReference>
<evidence type="ECO:0000256" key="3">
    <source>
        <dbReference type="SAM" id="Coils"/>
    </source>
</evidence>
<evidence type="ECO:0000256" key="2">
    <source>
        <dbReference type="PROSITE-ProRule" id="PRU00169"/>
    </source>
</evidence>
<gene>
    <name evidence="7" type="ORF">JI435_089070</name>
</gene>
<evidence type="ECO:0000313" key="8">
    <source>
        <dbReference type="Proteomes" id="UP000663193"/>
    </source>
</evidence>
<dbReference type="InterPro" id="IPR000700">
    <property type="entry name" value="PAS-assoc_C"/>
</dbReference>
<evidence type="ECO:0000313" key="7">
    <source>
        <dbReference type="EMBL" id="QRC97310.1"/>
    </source>
</evidence>
<dbReference type="PROSITE" id="PS50109">
    <property type="entry name" value="HIS_KIN"/>
    <property type="match status" value="1"/>
</dbReference>
<dbReference type="AlphaFoldDB" id="A0A7U2F6C5"/>
<dbReference type="PROSITE" id="PS50110">
    <property type="entry name" value="RESPONSE_REGULATORY"/>
    <property type="match status" value="1"/>
</dbReference>
<dbReference type="InterPro" id="IPR011006">
    <property type="entry name" value="CheY-like_superfamily"/>
</dbReference>
<evidence type="ECO:0000259" key="4">
    <source>
        <dbReference type="PROSITE" id="PS50109"/>
    </source>
</evidence>
<evidence type="ECO:0008006" key="9">
    <source>
        <dbReference type="Google" id="ProtNLM"/>
    </source>
</evidence>
<organism evidence="7 8">
    <name type="scientific">Phaeosphaeria nodorum (strain SN15 / ATCC MYA-4574 / FGSC 10173)</name>
    <name type="common">Glume blotch fungus</name>
    <name type="synonym">Parastagonospora nodorum</name>
    <dbReference type="NCBI Taxonomy" id="321614"/>
    <lineage>
        <taxon>Eukaryota</taxon>
        <taxon>Fungi</taxon>
        <taxon>Dikarya</taxon>
        <taxon>Ascomycota</taxon>
        <taxon>Pezizomycotina</taxon>
        <taxon>Dothideomycetes</taxon>
        <taxon>Pleosporomycetidae</taxon>
        <taxon>Pleosporales</taxon>
        <taxon>Pleosporineae</taxon>
        <taxon>Phaeosphaeriaceae</taxon>
        <taxon>Parastagonospora</taxon>
    </lineage>
</organism>
<dbReference type="Gene3D" id="3.30.565.10">
    <property type="entry name" value="Histidine kinase-like ATPase, C-terminal domain"/>
    <property type="match status" value="1"/>
</dbReference>
<dbReference type="CDD" id="cd00082">
    <property type="entry name" value="HisKA"/>
    <property type="match status" value="1"/>
</dbReference>
<dbReference type="SUPFAM" id="SSF55781">
    <property type="entry name" value="GAF domain-like"/>
    <property type="match status" value="1"/>
</dbReference>
<accession>A0A7U2F6C5</accession>
<dbReference type="SMART" id="SM00448">
    <property type="entry name" value="REC"/>
    <property type="match status" value="1"/>
</dbReference>
<evidence type="ECO:0000256" key="1">
    <source>
        <dbReference type="ARBA" id="ARBA00022553"/>
    </source>
</evidence>
<keyword evidence="1 2" id="KW-0597">Phosphoprotein</keyword>
<dbReference type="Pfam" id="PF26131">
    <property type="entry name" value="PAS-like"/>
    <property type="match status" value="1"/>
</dbReference>
<feature type="domain" description="Histidine kinase" evidence="4">
    <location>
        <begin position="797"/>
        <end position="1075"/>
    </location>
</feature>
<dbReference type="VEuPathDB" id="FungiDB:JI435_089070"/>
<name>A0A7U2F6C5_PHANO</name>
<evidence type="ECO:0000259" key="5">
    <source>
        <dbReference type="PROSITE" id="PS50110"/>
    </source>
</evidence>
<dbReference type="InterPro" id="IPR058846">
    <property type="entry name" value="PAS-like"/>
</dbReference>
<dbReference type="InterPro" id="IPR035965">
    <property type="entry name" value="PAS-like_dom_sf"/>
</dbReference>
<dbReference type="SUPFAM" id="SSF55785">
    <property type="entry name" value="PYP-like sensor domain (PAS domain)"/>
    <property type="match status" value="2"/>
</dbReference>
<dbReference type="InterPro" id="IPR001789">
    <property type="entry name" value="Sig_transdc_resp-reg_receiver"/>
</dbReference>
<dbReference type="OrthoDB" id="303614at2759"/>
<dbReference type="Gene3D" id="1.10.287.130">
    <property type="match status" value="1"/>
</dbReference>
<feature type="coiled-coil region" evidence="3">
    <location>
        <begin position="481"/>
        <end position="508"/>
    </location>
</feature>
<dbReference type="Pfam" id="PF13188">
    <property type="entry name" value="PAS_8"/>
    <property type="match status" value="1"/>
</dbReference>
<dbReference type="PANTHER" id="PTHR43719">
    <property type="entry name" value="TWO-COMPONENT HISTIDINE KINASE"/>
    <property type="match status" value="1"/>
</dbReference>
<dbReference type="Gene3D" id="3.40.50.2300">
    <property type="match status" value="1"/>
</dbReference>
<proteinExistence type="predicted"/>
<dbReference type="InterPro" id="IPR005467">
    <property type="entry name" value="His_kinase_dom"/>
</dbReference>
<dbReference type="SUPFAM" id="SSF52172">
    <property type="entry name" value="CheY-like"/>
    <property type="match status" value="1"/>
</dbReference>
<dbReference type="EMBL" id="CP069029">
    <property type="protein sequence ID" value="QRC97310.1"/>
    <property type="molecule type" value="Genomic_DNA"/>
</dbReference>
<dbReference type="Pfam" id="PF00072">
    <property type="entry name" value="Response_reg"/>
    <property type="match status" value="1"/>
</dbReference>
<dbReference type="SMART" id="SM00387">
    <property type="entry name" value="HATPase_c"/>
    <property type="match status" value="1"/>
</dbReference>
<dbReference type="InterPro" id="IPR003594">
    <property type="entry name" value="HATPase_dom"/>
</dbReference>
<dbReference type="PROSITE" id="PS50113">
    <property type="entry name" value="PAC"/>
    <property type="match status" value="1"/>
</dbReference>
<dbReference type="SUPFAM" id="SSF55874">
    <property type="entry name" value="ATPase domain of HSP90 chaperone/DNA topoisomerase II/histidine kinase"/>
    <property type="match status" value="1"/>
</dbReference>
<dbReference type="InterPro" id="IPR050956">
    <property type="entry name" value="2C_system_His_kinase"/>
</dbReference>
<feature type="modified residue" description="4-aspartylphosphate" evidence="2">
    <location>
        <position position="1179"/>
    </location>
</feature>
<dbReference type="InterPro" id="IPR003661">
    <property type="entry name" value="HisK_dim/P_dom"/>
</dbReference>
<dbReference type="GO" id="GO:0000155">
    <property type="term" value="F:phosphorelay sensor kinase activity"/>
    <property type="evidence" value="ECO:0007669"/>
    <property type="project" value="InterPro"/>
</dbReference>
<dbReference type="Gene3D" id="3.30.450.20">
    <property type="entry name" value="PAS domain"/>
    <property type="match status" value="3"/>
</dbReference>
<dbReference type="SUPFAM" id="SSF47384">
    <property type="entry name" value="Homodimeric domain of signal transducing histidine kinase"/>
    <property type="match status" value="1"/>
</dbReference>
<dbReference type="CDD" id="cd00130">
    <property type="entry name" value="PAS"/>
    <property type="match status" value="1"/>
</dbReference>
<dbReference type="SMART" id="SM00086">
    <property type="entry name" value="PAC"/>
    <property type="match status" value="2"/>
</dbReference>
<dbReference type="InterPro" id="IPR000014">
    <property type="entry name" value="PAS"/>
</dbReference>
<dbReference type="InterPro" id="IPR001610">
    <property type="entry name" value="PAC"/>
</dbReference>
<evidence type="ECO:0000259" key="6">
    <source>
        <dbReference type="PROSITE" id="PS50113"/>
    </source>
</evidence>
<keyword evidence="8" id="KW-1185">Reference proteome</keyword>
<dbReference type="Proteomes" id="UP000663193">
    <property type="component" value="Chromosome 7"/>
</dbReference>
<dbReference type="Pfam" id="PF02518">
    <property type="entry name" value="HATPase_c"/>
    <property type="match status" value="1"/>
</dbReference>
<keyword evidence="3" id="KW-0175">Coiled coil</keyword>
<dbReference type="SMART" id="SM00091">
    <property type="entry name" value="PAS"/>
    <property type="match status" value="2"/>
</dbReference>
<feature type="domain" description="Response regulatory" evidence="5">
    <location>
        <begin position="1118"/>
        <end position="1250"/>
    </location>
</feature>
<dbReference type="Pfam" id="PF00512">
    <property type="entry name" value="HisKA"/>
    <property type="match status" value="1"/>
</dbReference>
<sequence>MQTVDIRGLYDEDPRPTFVVDCDDQPAGIYHVNSALLDLPHLALSLHAHNALRDWWDPSSRVASRHQQEFRHGRYRWAKFTACQRWLIITLIEQPPQTEEPKGHLQQSSQLARVASPLHPHAETIFTVKIQSPELREHIERLQKVDWGRTSLGPIAGWSYELNLLVTTLMLETRPTAIFLGFDHIIVYNLAYGAVSGSRHPAILGQSILDAWPEVADPVSTTMERSQQTRFADTPEKEYHFMIERNGFVEESFFMWSLISLVGVGQINGMYSIVTEVTKQRLLERRVNALLRFGQLSSEAVDAKAFWKSIREAIYPSEYDFPAAVLYSHCEVETTGSAVTYSKTTSRNCSLEWTIGYRVNHPDIPQKLDLEQDLPLGRAIAGSAKKGVATLYRHEDGRLPSTLFTDVEKRGFGDPCKAMLIIPVRTSNETITGYIIVGLNTRRPYDTEYQDWIEVFSNLLGTSAASVALHEEEVRNRKRQEEEAARDREALSAEVAVLAQEASDVTEKLSNFYQLANAVGLGYFEFAISGELVHANEAFFHQTGHPRDLSNSRPFAFLEHVYGPDRELATEHWRMSASGKSTTYEMRWKKKPNADTGSEDDTRDYLWTLTACVPIKTEDGIVTGIFGCNTDISGQKEATRIALLRVEAERRLASFTQTAPVGFYQCDSDLKIQYCNDQWFNIVGHPITDISAIDWTSRIYQDDLEAVTIDSHIVMQVNKLHTFSFRVKKLWTGPDDLSTPTWVLATATAHRDKDGQVVSVMGTLTDVSQLKWAEAIQRSRVEEALESKRQQENFIDMTSHEMRNPLSAMVQCADSISSALAEMEAAINDNALTTQPSLQTKIKDLVGTSIDAIDTIQACATHQKRIVDDILTLSKLDSKLLVISPITVQPDALLQDSYKMFKEEANKARVSLRVHSDASLKDLQIDYAILDPSRVLQVLINLLTNAIKFTRTQPVRKVGVIMSATREPAGRSGIEYVPQKALSQDFLDEQEWGSGEVFYLHFTVTDTGCGLTTEQKNKLFLRFSQASPKTHVQYGGSGLGLFISRELTEMQGGGIGVQSTQGVGSIFSFYVKSRSAAPGRRNSTTFNLPSRAKSHIIQDKQPMLLETATPPLPSPKYHILVVEDNLINQRVLCNQLKKIGCTVQVANHGREALAELAKTKYWKQPAISEPHDLSVVLMDVEMPVMDGMTCARKIRSLQESGDITGHVPIIAVSANARREQIEQAKGAGMDDAISKPFRIPELLNVIDTLLSGNAGGGNVRRG</sequence>
<dbReference type="PANTHER" id="PTHR43719:SF30">
    <property type="entry name" value="TWO-COMPONENT SYSTEM RESPONSE REGULATOR"/>
    <property type="match status" value="1"/>
</dbReference>
<feature type="domain" description="PAC" evidence="6">
    <location>
        <begin position="721"/>
        <end position="779"/>
    </location>
</feature>
<dbReference type="InterPro" id="IPR036890">
    <property type="entry name" value="HATPase_C_sf"/>
</dbReference>
<protein>
    <recommendedName>
        <fullName evidence="9">Histidine kinase</fullName>
    </recommendedName>
</protein>